<dbReference type="EMBL" id="JBIUYY010000021">
    <property type="protein sequence ID" value="MFJ2825729.1"/>
    <property type="molecule type" value="Genomic_DNA"/>
</dbReference>
<feature type="region of interest" description="Disordered" evidence="1">
    <location>
        <begin position="1"/>
        <end position="23"/>
    </location>
</feature>
<evidence type="ECO:0000256" key="1">
    <source>
        <dbReference type="SAM" id="MobiDB-lite"/>
    </source>
</evidence>
<feature type="transmembrane region" description="Helical" evidence="2">
    <location>
        <begin position="73"/>
        <end position="92"/>
    </location>
</feature>
<organism evidence="3 4">
    <name type="scientific">Streptomyces toxytricini</name>
    <name type="common">Actinomyces toxytricini</name>
    <dbReference type="NCBI Taxonomy" id="67369"/>
    <lineage>
        <taxon>Bacteria</taxon>
        <taxon>Bacillati</taxon>
        <taxon>Actinomycetota</taxon>
        <taxon>Actinomycetes</taxon>
        <taxon>Kitasatosporales</taxon>
        <taxon>Streptomycetaceae</taxon>
        <taxon>Streptomyces</taxon>
    </lineage>
</organism>
<feature type="transmembrane region" description="Helical" evidence="2">
    <location>
        <begin position="32"/>
        <end position="53"/>
    </location>
</feature>
<evidence type="ECO:0000313" key="4">
    <source>
        <dbReference type="Proteomes" id="UP001617351"/>
    </source>
</evidence>
<name>A0ABW8ERC1_STRT5</name>
<sequence>MGTQDMGFRSDSASGDDDATDGLPGDRGCLQWVLGVPLGLAYLPAAYLCVLLLRADPGPDDVRLRDDMEVQAYAVMGFAFAGLLLSTLPVYLRTVSRWWYAVPVVLGSAAWLRTAVPL</sequence>
<evidence type="ECO:0000256" key="2">
    <source>
        <dbReference type="SAM" id="Phobius"/>
    </source>
</evidence>
<proteinExistence type="predicted"/>
<dbReference type="RefSeq" id="WP_402387425.1">
    <property type="nucleotide sequence ID" value="NZ_JBIUYY010000021.1"/>
</dbReference>
<keyword evidence="4" id="KW-1185">Reference proteome</keyword>
<evidence type="ECO:0000313" key="3">
    <source>
        <dbReference type="EMBL" id="MFJ2825729.1"/>
    </source>
</evidence>
<dbReference type="Proteomes" id="UP001617351">
    <property type="component" value="Unassembled WGS sequence"/>
</dbReference>
<keyword evidence="2" id="KW-1133">Transmembrane helix</keyword>
<keyword evidence="2" id="KW-0812">Transmembrane</keyword>
<accession>A0ABW8ERC1</accession>
<keyword evidence="2" id="KW-0472">Membrane</keyword>
<protein>
    <submittedName>
        <fullName evidence="3">Uncharacterized protein</fullName>
    </submittedName>
</protein>
<gene>
    <name evidence="3" type="ORF">ACIO7M_32130</name>
</gene>
<reference evidence="3 4" key="1">
    <citation type="submission" date="2024-10" db="EMBL/GenBank/DDBJ databases">
        <title>The Natural Products Discovery Center: Release of the First 8490 Sequenced Strains for Exploring Actinobacteria Biosynthetic Diversity.</title>
        <authorList>
            <person name="Kalkreuter E."/>
            <person name="Kautsar S.A."/>
            <person name="Yang D."/>
            <person name="Bader C.D."/>
            <person name="Teijaro C.N."/>
            <person name="Fluegel L."/>
            <person name="Davis C.M."/>
            <person name="Simpson J.R."/>
            <person name="Lauterbach L."/>
            <person name="Steele A.D."/>
            <person name="Gui C."/>
            <person name="Meng S."/>
            <person name="Li G."/>
            <person name="Viehrig K."/>
            <person name="Ye F."/>
            <person name="Su P."/>
            <person name="Kiefer A.F."/>
            <person name="Nichols A."/>
            <person name="Cepeda A.J."/>
            <person name="Yan W."/>
            <person name="Fan B."/>
            <person name="Jiang Y."/>
            <person name="Adhikari A."/>
            <person name="Zheng C.-J."/>
            <person name="Schuster L."/>
            <person name="Cowan T.M."/>
            <person name="Smanski M.J."/>
            <person name="Chevrette M.G."/>
            <person name="De Carvalho L.P.S."/>
            <person name="Shen B."/>
        </authorList>
    </citation>
    <scope>NUCLEOTIDE SEQUENCE [LARGE SCALE GENOMIC DNA]</scope>
    <source>
        <strain evidence="3 4">NPDC087220</strain>
    </source>
</reference>
<comment type="caution">
    <text evidence="3">The sequence shown here is derived from an EMBL/GenBank/DDBJ whole genome shotgun (WGS) entry which is preliminary data.</text>
</comment>